<dbReference type="InterPro" id="IPR037066">
    <property type="entry name" value="Plug_dom_sf"/>
</dbReference>
<evidence type="ECO:0000256" key="3">
    <source>
        <dbReference type="ARBA" id="ARBA00022452"/>
    </source>
</evidence>
<keyword evidence="16" id="KW-1185">Reference proteome</keyword>
<dbReference type="PANTHER" id="PTHR30069:SF29">
    <property type="entry name" value="HEMOGLOBIN AND HEMOGLOBIN-HAPTOGLOBIN-BINDING PROTEIN 1-RELATED"/>
    <property type="match status" value="1"/>
</dbReference>
<feature type="domain" description="TonB-dependent receptor plug" evidence="14">
    <location>
        <begin position="45"/>
        <end position="152"/>
    </location>
</feature>
<dbReference type="EMBL" id="CP032157">
    <property type="protein sequence ID" value="AXY77232.1"/>
    <property type="molecule type" value="Genomic_DNA"/>
</dbReference>
<evidence type="ECO:0000256" key="6">
    <source>
        <dbReference type="ARBA" id="ARBA00023077"/>
    </source>
</evidence>
<keyword evidence="2 10" id="KW-0813">Transport</keyword>
<keyword evidence="7 10" id="KW-0472">Membrane</keyword>
<keyword evidence="3 10" id="KW-1134">Transmembrane beta strand</keyword>
<feature type="signal peptide" evidence="12">
    <location>
        <begin position="1"/>
        <end position="19"/>
    </location>
</feature>
<comment type="subcellular location">
    <subcellularLocation>
        <location evidence="1 10">Cell outer membrane</location>
        <topology evidence="1 10">Multi-pass membrane protein</topology>
    </subcellularLocation>
</comment>
<proteinExistence type="inferred from homology"/>
<keyword evidence="8 15" id="KW-0675">Receptor</keyword>
<keyword evidence="9 10" id="KW-0998">Cell outer membrane</keyword>
<evidence type="ECO:0000256" key="10">
    <source>
        <dbReference type="PROSITE-ProRule" id="PRU01360"/>
    </source>
</evidence>
<accession>A0A3B7MRU5</accession>
<evidence type="ECO:0000256" key="7">
    <source>
        <dbReference type="ARBA" id="ARBA00023136"/>
    </source>
</evidence>
<dbReference type="InterPro" id="IPR000531">
    <property type="entry name" value="Beta-barrel_TonB"/>
</dbReference>
<comment type="similarity">
    <text evidence="10 11">Belongs to the TonB-dependent receptor family.</text>
</comment>
<dbReference type="Gene3D" id="2.170.130.10">
    <property type="entry name" value="TonB-dependent receptor, plug domain"/>
    <property type="match status" value="1"/>
</dbReference>
<dbReference type="AlphaFoldDB" id="A0A3B7MRU5"/>
<dbReference type="GO" id="GO:0015344">
    <property type="term" value="F:siderophore uptake transmembrane transporter activity"/>
    <property type="evidence" value="ECO:0007669"/>
    <property type="project" value="TreeGrafter"/>
</dbReference>
<dbReference type="Pfam" id="PF00593">
    <property type="entry name" value="TonB_dep_Rec_b-barrel"/>
    <property type="match status" value="1"/>
</dbReference>
<evidence type="ECO:0000259" key="13">
    <source>
        <dbReference type="Pfam" id="PF00593"/>
    </source>
</evidence>
<keyword evidence="6 11" id="KW-0798">TonB box</keyword>
<evidence type="ECO:0000256" key="11">
    <source>
        <dbReference type="RuleBase" id="RU003357"/>
    </source>
</evidence>
<reference evidence="15 16" key="1">
    <citation type="submission" date="2018-09" db="EMBL/GenBank/DDBJ databases">
        <title>Genome sequencing of strain 6GH32-13.</title>
        <authorList>
            <person name="Weon H.-Y."/>
            <person name="Heo J."/>
            <person name="Kwon S.-W."/>
        </authorList>
    </citation>
    <scope>NUCLEOTIDE SEQUENCE [LARGE SCALE GENOMIC DNA]</scope>
    <source>
        <strain evidence="15 16">5GH32-13</strain>
    </source>
</reference>
<keyword evidence="5 12" id="KW-0732">Signal</keyword>
<dbReference type="GO" id="GO:0044718">
    <property type="term" value="P:siderophore transmembrane transport"/>
    <property type="evidence" value="ECO:0007669"/>
    <property type="project" value="TreeGrafter"/>
</dbReference>
<feature type="chain" id="PRO_5017666620" evidence="12">
    <location>
        <begin position="20"/>
        <end position="684"/>
    </location>
</feature>
<gene>
    <name evidence="15" type="ORF">D3H65_26040</name>
</gene>
<evidence type="ECO:0000259" key="14">
    <source>
        <dbReference type="Pfam" id="PF07715"/>
    </source>
</evidence>
<feature type="domain" description="TonB-dependent receptor-like beta-barrel" evidence="13">
    <location>
        <begin position="254"/>
        <end position="643"/>
    </location>
</feature>
<dbReference type="RefSeq" id="WP_119053108.1">
    <property type="nucleotide sequence ID" value="NZ_CP032157.1"/>
</dbReference>
<dbReference type="OrthoDB" id="9782587at2"/>
<dbReference type="Pfam" id="PF07715">
    <property type="entry name" value="Plug"/>
    <property type="match status" value="1"/>
</dbReference>
<sequence>MKHSLLFLLITVLTNQLTAQETTSPDSATALQPVTIKAYEQNRQLKEVSGAINYISKTQLERFNNTSLLPALNSTPGVHMEERSPGSYRLNVRGSTLRSPFGVRNIKVYWNDIPFTDPGGNTYLNMLSYYNVHSLEVIKGPAGSLYGAGTGGALLITSQPEAWSAGADLSYLYGSYNLHNINAQVRLGSDDRRNVFSFTHQSSNGYRVHTNMDRKVATWETQLKVSDKQQIQASVLYSDFWYQTPGGLTKAEYTLDPRAARPNAEALNATIYTKNFLAGITNTYRFNDRFSNHTTVYGAFSLIDNPTFRNYEKRTEPHLGGRTVFNWNTAIEATKLNITWGGEIQRGFFNTKTYQNKAGSPDSLQTDDDLGSITSLVFLQAGLRFPGDWNIDAGASLNRLSVNIGRLYPQKVRVKKIYNNGFAPRIAVSKKIIPELLLYASVARGFSPPTTQEILPSTSVISTGLKAEEGVNYEAGIKSSWLKQRLYVEINAFYYRLQNAIVQRRDASNADYFVNAGSTKQKGLESQVYYQLLPSRNRFITNARLWISHTWSRFRYDDFKQGTTDLSGKQLPSVAPQIVTAGLDVSTRPGLYGNITWYYSDPIALNDANTDIASSYQLMGARIGWRTPLTKRIAADLFAGADNMFDVRYSLGNDINAAAGRYYNPAAGANYFGGITLKFIAGSK</sequence>
<evidence type="ECO:0000313" key="16">
    <source>
        <dbReference type="Proteomes" id="UP000263900"/>
    </source>
</evidence>
<evidence type="ECO:0000256" key="4">
    <source>
        <dbReference type="ARBA" id="ARBA00022692"/>
    </source>
</evidence>
<evidence type="ECO:0000256" key="1">
    <source>
        <dbReference type="ARBA" id="ARBA00004571"/>
    </source>
</evidence>
<dbReference type="SUPFAM" id="SSF56935">
    <property type="entry name" value="Porins"/>
    <property type="match status" value="1"/>
</dbReference>
<dbReference type="KEGG" id="pseg:D3H65_26040"/>
<dbReference type="GO" id="GO:0009279">
    <property type="term" value="C:cell outer membrane"/>
    <property type="evidence" value="ECO:0007669"/>
    <property type="project" value="UniProtKB-SubCell"/>
</dbReference>
<evidence type="ECO:0000313" key="15">
    <source>
        <dbReference type="EMBL" id="AXY77232.1"/>
    </source>
</evidence>
<evidence type="ECO:0000256" key="5">
    <source>
        <dbReference type="ARBA" id="ARBA00022729"/>
    </source>
</evidence>
<dbReference type="InterPro" id="IPR012910">
    <property type="entry name" value="Plug_dom"/>
</dbReference>
<dbReference type="Proteomes" id="UP000263900">
    <property type="component" value="Chromosome"/>
</dbReference>
<evidence type="ECO:0000256" key="9">
    <source>
        <dbReference type="ARBA" id="ARBA00023237"/>
    </source>
</evidence>
<dbReference type="InterPro" id="IPR039426">
    <property type="entry name" value="TonB-dep_rcpt-like"/>
</dbReference>
<dbReference type="PROSITE" id="PS52016">
    <property type="entry name" value="TONB_DEPENDENT_REC_3"/>
    <property type="match status" value="1"/>
</dbReference>
<organism evidence="15 16">
    <name type="scientific">Paraflavitalea soli</name>
    <dbReference type="NCBI Taxonomy" id="2315862"/>
    <lineage>
        <taxon>Bacteria</taxon>
        <taxon>Pseudomonadati</taxon>
        <taxon>Bacteroidota</taxon>
        <taxon>Chitinophagia</taxon>
        <taxon>Chitinophagales</taxon>
        <taxon>Chitinophagaceae</taxon>
        <taxon>Paraflavitalea</taxon>
    </lineage>
</organism>
<dbReference type="InterPro" id="IPR036942">
    <property type="entry name" value="Beta-barrel_TonB_sf"/>
</dbReference>
<protein>
    <submittedName>
        <fullName evidence="15">TonB-dependent receptor</fullName>
    </submittedName>
</protein>
<evidence type="ECO:0000256" key="12">
    <source>
        <dbReference type="SAM" id="SignalP"/>
    </source>
</evidence>
<evidence type="ECO:0000256" key="8">
    <source>
        <dbReference type="ARBA" id="ARBA00023170"/>
    </source>
</evidence>
<name>A0A3B7MRU5_9BACT</name>
<dbReference type="Gene3D" id="2.40.170.20">
    <property type="entry name" value="TonB-dependent receptor, beta-barrel domain"/>
    <property type="match status" value="1"/>
</dbReference>
<dbReference type="PANTHER" id="PTHR30069">
    <property type="entry name" value="TONB-DEPENDENT OUTER MEMBRANE RECEPTOR"/>
    <property type="match status" value="1"/>
</dbReference>
<keyword evidence="4 10" id="KW-0812">Transmembrane</keyword>
<evidence type="ECO:0000256" key="2">
    <source>
        <dbReference type="ARBA" id="ARBA00022448"/>
    </source>
</evidence>